<dbReference type="GO" id="GO:0008527">
    <property type="term" value="F:taste receptor activity"/>
    <property type="evidence" value="ECO:0007669"/>
    <property type="project" value="InterPro"/>
</dbReference>
<feature type="non-terminal residue" evidence="2">
    <location>
        <position position="54"/>
    </location>
</feature>
<feature type="transmembrane region" description="Helical" evidence="1">
    <location>
        <begin position="9"/>
        <end position="29"/>
    </location>
</feature>
<name>A0AAD8E8K3_DIPPU</name>
<keyword evidence="1" id="KW-1133">Transmembrane helix</keyword>
<dbReference type="AlphaFoldDB" id="A0AAD8E8K3"/>
<evidence type="ECO:0000313" key="2">
    <source>
        <dbReference type="EMBL" id="KAJ9580916.1"/>
    </source>
</evidence>
<sequence>NTVTVIEMVYFYVSFGFLLVRAVAVNLYASSISDESSATKDVIYAVPATNYQVE</sequence>
<evidence type="ECO:0000256" key="1">
    <source>
        <dbReference type="SAM" id="Phobius"/>
    </source>
</evidence>
<dbReference type="Proteomes" id="UP001233999">
    <property type="component" value="Unassembled WGS sequence"/>
</dbReference>
<keyword evidence="3" id="KW-1185">Reference proteome</keyword>
<keyword evidence="1" id="KW-0472">Membrane</keyword>
<gene>
    <name evidence="2" type="ORF">L9F63_023905</name>
</gene>
<evidence type="ECO:0000313" key="3">
    <source>
        <dbReference type="Proteomes" id="UP001233999"/>
    </source>
</evidence>
<proteinExistence type="predicted"/>
<reference evidence="2" key="1">
    <citation type="journal article" date="2023" name="IScience">
        <title>Live-bearing cockroach genome reveals convergent evolutionary mechanisms linked to viviparity in insects and beyond.</title>
        <authorList>
            <person name="Fouks B."/>
            <person name="Harrison M.C."/>
            <person name="Mikhailova A.A."/>
            <person name="Marchal E."/>
            <person name="English S."/>
            <person name="Carruthers M."/>
            <person name="Jennings E.C."/>
            <person name="Chiamaka E.L."/>
            <person name="Frigard R.A."/>
            <person name="Pippel M."/>
            <person name="Attardo G.M."/>
            <person name="Benoit J.B."/>
            <person name="Bornberg-Bauer E."/>
            <person name="Tobe S.S."/>
        </authorList>
    </citation>
    <scope>NUCLEOTIDE SEQUENCE</scope>
    <source>
        <strain evidence="2">Stay&amp;Tobe</strain>
    </source>
</reference>
<feature type="non-terminal residue" evidence="2">
    <location>
        <position position="1"/>
    </location>
</feature>
<dbReference type="Pfam" id="PF06151">
    <property type="entry name" value="Trehalose_recp"/>
    <property type="match status" value="1"/>
</dbReference>
<dbReference type="GO" id="GO:0016020">
    <property type="term" value="C:membrane"/>
    <property type="evidence" value="ECO:0007669"/>
    <property type="project" value="InterPro"/>
</dbReference>
<accession>A0AAD8E8K3</accession>
<organism evidence="2 3">
    <name type="scientific">Diploptera punctata</name>
    <name type="common">Pacific beetle cockroach</name>
    <dbReference type="NCBI Taxonomy" id="6984"/>
    <lineage>
        <taxon>Eukaryota</taxon>
        <taxon>Metazoa</taxon>
        <taxon>Ecdysozoa</taxon>
        <taxon>Arthropoda</taxon>
        <taxon>Hexapoda</taxon>
        <taxon>Insecta</taxon>
        <taxon>Pterygota</taxon>
        <taxon>Neoptera</taxon>
        <taxon>Polyneoptera</taxon>
        <taxon>Dictyoptera</taxon>
        <taxon>Blattodea</taxon>
        <taxon>Blaberoidea</taxon>
        <taxon>Blaberidae</taxon>
        <taxon>Diplopterinae</taxon>
        <taxon>Diploptera</taxon>
    </lineage>
</organism>
<comment type="caution">
    <text evidence="2">The sequence shown here is derived from an EMBL/GenBank/DDBJ whole genome shotgun (WGS) entry which is preliminary data.</text>
</comment>
<keyword evidence="1" id="KW-0812">Transmembrane</keyword>
<protein>
    <submittedName>
        <fullName evidence="2">Uncharacterized protein</fullName>
    </submittedName>
</protein>
<dbReference type="EMBL" id="JASPKZ010008095">
    <property type="protein sequence ID" value="KAJ9580916.1"/>
    <property type="molecule type" value="Genomic_DNA"/>
</dbReference>
<dbReference type="InterPro" id="IPR009318">
    <property type="entry name" value="Gustatory_rcpt"/>
</dbReference>
<reference evidence="2" key="2">
    <citation type="submission" date="2023-05" db="EMBL/GenBank/DDBJ databases">
        <authorList>
            <person name="Fouks B."/>
        </authorList>
    </citation>
    <scope>NUCLEOTIDE SEQUENCE</scope>
    <source>
        <strain evidence="2">Stay&amp;Tobe</strain>
        <tissue evidence="2">Testes</tissue>
    </source>
</reference>